<evidence type="ECO:0000313" key="1">
    <source>
        <dbReference type="EMBL" id="SVD65982.1"/>
    </source>
</evidence>
<name>A0A382X4F6_9ZZZZ</name>
<dbReference type="AlphaFoldDB" id="A0A382X4F6"/>
<reference evidence="1" key="1">
    <citation type="submission" date="2018-05" db="EMBL/GenBank/DDBJ databases">
        <authorList>
            <person name="Lanie J.A."/>
            <person name="Ng W.-L."/>
            <person name="Kazmierczak K.M."/>
            <person name="Andrzejewski T.M."/>
            <person name="Davidsen T.M."/>
            <person name="Wayne K.J."/>
            <person name="Tettelin H."/>
            <person name="Glass J.I."/>
            <person name="Rusch D."/>
            <person name="Podicherti R."/>
            <person name="Tsui H.-C.T."/>
            <person name="Winkler M.E."/>
        </authorList>
    </citation>
    <scope>NUCLEOTIDE SEQUENCE</scope>
</reference>
<sequence length="51" mass="5950">MKEDSNHSNRRLAAIMFTDMVGYSQLMQKNEAAALKLLEKQWEIVEPILQE</sequence>
<dbReference type="EMBL" id="UINC01164895">
    <property type="protein sequence ID" value="SVD65982.1"/>
    <property type="molecule type" value="Genomic_DNA"/>
</dbReference>
<feature type="non-terminal residue" evidence="1">
    <location>
        <position position="51"/>
    </location>
</feature>
<protein>
    <recommendedName>
        <fullName evidence="2">Guanylate cyclase domain-containing protein</fullName>
    </recommendedName>
</protein>
<accession>A0A382X4F6</accession>
<dbReference type="SUPFAM" id="SSF55073">
    <property type="entry name" value="Nucleotide cyclase"/>
    <property type="match status" value="1"/>
</dbReference>
<gene>
    <name evidence="1" type="ORF">METZ01_LOCUS418836</name>
</gene>
<organism evidence="1">
    <name type="scientific">marine metagenome</name>
    <dbReference type="NCBI Taxonomy" id="408172"/>
    <lineage>
        <taxon>unclassified sequences</taxon>
        <taxon>metagenomes</taxon>
        <taxon>ecological metagenomes</taxon>
    </lineage>
</organism>
<proteinExistence type="predicted"/>
<evidence type="ECO:0008006" key="2">
    <source>
        <dbReference type="Google" id="ProtNLM"/>
    </source>
</evidence>
<dbReference type="InterPro" id="IPR029787">
    <property type="entry name" value="Nucleotide_cyclase"/>
</dbReference>